<dbReference type="Proteomes" id="UP000037460">
    <property type="component" value="Unassembled WGS sequence"/>
</dbReference>
<comment type="caution">
    <text evidence="2">The sequence shown here is derived from an EMBL/GenBank/DDBJ whole genome shotgun (WGS) entry which is preliminary data.</text>
</comment>
<evidence type="ECO:0000313" key="3">
    <source>
        <dbReference type="Proteomes" id="UP000037460"/>
    </source>
</evidence>
<proteinExistence type="predicted"/>
<organism evidence="2 3">
    <name type="scientific">Chrysochromulina tobinii</name>
    <dbReference type="NCBI Taxonomy" id="1460289"/>
    <lineage>
        <taxon>Eukaryota</taxon>
        <taxon>Haptista</taxon>
        <taxon>Haptophyta</taxon>
        <taxon>Prymnesiophyceae</taxon>
        <taxon>Prymnesiales</taxon>
        <taxon>Chrysochromulinaceae</taxon>
        <taxon>Chrysochromulina</taxon>
    </lineage>
</organism>
<protein>
    <submittedName>
        <fullName evidence="2">Uncharacterized protein</fullName>
    </submittedName>
</protein>
<gene>
    <name evidence="2" type="ORF">Ctob_000042</name>
</gene>
<dbReference type="AlphaFoldDB" id="A0A0M0J366"/>
<dbReference type="OrthoDB" id="62120at2759"/>
<keyword evidence="3" id="KW-1185">Reference proteome</keyword>
<feature type="region of interest" description="Disordered" evidence="1">
    <location>
        <begin position="1"/>
        <end position="42"/>
    </location>
</feature>
<evidence type="ECO:0000256" key="1">
    <source>
        <dbReference type="SAM" id="MobiDB-lite"/>
    </source>
</evidence>
<feature type="region of interest" description="Disordered" evidence="1">
    <location>
        <begin position="141"/>
        <end position="162"/>
    </location>
</feature>
<feature type="compositionally biased region" description="Basic residues" evidence="1">
    <location>
        <begin position="152"/>
        <end position="162"/>
    </location>
</feature>
<feature type="region of interest" description="Disordered" evidence="1">
    <location>
        <begin position="63"/>
        <end position="113"/>
    </location>
</feature>
<reference evidence="3" key="1">
    <citation type="journal article" date="2015" name="PLoS Genet.">
        <title>Genome Sequence and Transcriptome Analyses of Chrysochromulina tobin: Metabolic Tools for Enhanced Algal Fitness in the Prominent Order Prymnesiales (Haptophyceae).</title>
        <authorList>
            <person name="Hovde B.T."/>
            <person name="Deodato C.R."/>
            <person name="Hunsperger H.M."/>
            <person name="Ryken S.A."/>
            <person name="Yost W."/>
            <person name="Jha R.K."/>
            <person name="Patterson J."/>
            <person name="Monnat R.J. Jr."/>
            <person name="Barlow S.B."/>
            <person name="Starkenburg S.R."/>
            <person name="Cattolico R.A."/>
        </authorList>
    </citation>
    <scope>NUCLEOTIDE SEQUENCE</scope>
    <source>
        <strain evidence="3">CCMP291</strain>
    </source>
</reference>
<evidence type="ECO:0000313" key="2">
    <source>
        <dbReference type="EMBL" id="KOO20986.1"/>
    </source>
</evidence>
<sequence length="162" mass="17446">MGNVVAARRGSSTPAAAPPMRRRPTIGIGLRNESPGQTGKGIASAEEAPSMLLTVGTWTAYNAAPADGDEEEDDGSLRSNFKLNEEHRVEEKREAERRALLPKRPPPRPQPSYITKQTAASLAAVAERAAEAGSLEYQELKAAIRAGPQHRAPPRRPPHTAR</sequence>
<dbReference type="EMBL" id="JWZX01003398">
    <property type="protein sequence ID" value="KOO20986.1"/>
    <property type="molecule type" value="Genomic_DNA"/>
</dbReference>
<name>A0A0M0J366_9EUKA</name>
<accession>A0A0M0J366</accession>
<feature type="compositionally biased region" description="Basic and acidic residues" evidence="1">
    <location>
        <begin position="83"/>
        <end position="99"/>
    </location>
</feature>